<accession>A0A6G1HQG9</accession>
<dbReference type="InterPro" id="IPR000286">
    <property type="entry name" value="HDACs"/>
</dbReference>
<gene>
    <name evidence="14" type="ORF">EJ06DRAFT_480771</name>
</gene>
<evidence type="ECO:0000256" key="11">
    <source>
        <dbReference type="SAM" id="MobiDB-lite"/>
    </source>
</evidence>
<evidence type="ECO:0000256" key="4">
    <source>
        <dbReference type="ARBA" id="ARBA00022491"/>
    </source>
</evidence>
<dbReference type="SUPFAM" id="SSF52768">
    <property type="entry name" value="Arginase/deacetylase"/>
    <property type="match status" value="1"/>
</dbReference>
<dbReference type="PANTHER" id="PTHR10625">
    <property type="entry name" value="HISTONE DEACETYLASE HDAC1-RELATED"/>
    <property type="match status" value="1"/>
</dbReference>
<comment type="catalytic activity">
    <reaction evidence="10">
        <text>N(6)-acetyl-L-lysyl-[histone] + H2O = L-lysyl-[histone] + acetate</text>
        <dbReference type="Rhea" id="RHEA:58196"/>
        <dbReference type="Rhea" id="RHEA-COMP:9845"/>
        <dbReference type="Rhea" id="RHEA-COMP:11338"/>
        <dbReference type="ChEBI" id="CHEBI:15377"/>
        <dbReference type="ChEBI" id="CHEBI:29969"/>
        <dbReference type="ChEBI" id="CHEBI:30089"/>
        <dbReference type="ChEBI" id="CHEBI:61930"/>
        <dbReference type="EC" id="3.5.1.98"/>
    </reaction>
</comment>
<feature type="compositionally biased region" description="Basic and acidic residues" evidence="11">
    <location>
        <begin position="690"/>
        <end position="704"/>
    </location>
</feature>
<keyword evidence="8" id="KW-0804">Transcription</keyword>
<evidence type="ECO:0000256" key="3">
    <source>
        <dbReference type="ARBA" id="ARBA00012111"/>
    </source>
</evidence>
<dbReference type="GO" id="GO:0000118">
    <property type="term" value="C:histone deacetylase complex"/>
    <property type="evidence" value="ECO:0007669"/>
    <property type="project" value="TreeGrafter"/>
</dbReference>
<comment type="similarity">
    <text evidence="2">Belongs to the histone deacetylase family. HD type 2 subfamily.</text>
</comment>
<feature type="region of interest" description="Disordered" evidence="11">
    <location>
        <begin position="690"/>
        <end position="754"/>
    </location>
</feature>
<dbReference type="OrthoDB" id="424012at2759"/>
<keyword evidence="5" id="KW-0378">Hydrolase</keyword>
<dbReference type="InterPro" id="IPR019154">
    <property type="entry name" value="Arb2-like_domain"/>
</dbReference>
<evidence type="ECO:0000256" key="5">
    <source>
        <dbReference type="ARBA" id="ARBA00022801"/>
    </source>
</evidence>
<feature type="domain" description="Arb2-like" evidence="13">
    <location>
        <begin position="431"/>
        <end position="686"/>
    </location>
</feature>
<dbReference type="AlphaFoldDB" id="A0A6G1HQG9"/>
<sequence>MDHDDGSYDSVSYSPAESVIIPPAPLRATSVVVHRPASSALSYASKRTGLVYDARMKYHCEPISGDDDLHPEDPRRIWFIYKELQKAGLTEHEEDSEADRQWKLLRICARLAEPSEVALAHSIDHYKWVQRIAEMTDAQRRNLVKDADSVYFHPTTPFCARLAAGGAIEATRAVMTGAVKNAIAVIRPPGHHAEHGRAAGFCFFNNVGVAAKVTRKDFPDTCRKILILDWDVHHGNGVQQIFESDPNVLYISLHVHKGGFFYPAGDYGDESHVGLGAGEGKNINIPWPRHHMHDGDYIHAFQQIVMPVAYEFNPDLVLISAGFDAADGDTLGACFVSPNGYALMTSMLLTLANGKVVACLEGGYNLNSIAVSALAVTKILMGEKPAPVAVPGPSVDAIQTVQKVIKIHSKYWKCLYPKSSSVDLESLGGERLHDILQVRQNRRYAEQHMMYPLHLPLGGSDSGVDPGSFSDQVTSTPGWRKAQPLLIIFHDPPDTIGDPHPLTGAFDPHNIVVTQPSEPYIEWAVHNKFSVIDVNVPRYLKTMEDDSSTGELSEEDRTNATRDVASAIWENFVSVSEAPDIFLIGVGGAYAGLISFLNLAGETVQQRVSHIFAFAGKHALLPVARPTDDALSLWYFNHSTVFAAREHCIFDGPRKIRKKYGRILRTDANSVIEQLLYQKEQVLARMREGVKGEEGTGGEMKTDENPPPSAGIRKLEISTPPEPRLTAGTGSSTRLGSPIKLPRMGMFGVTGSGH</sequence>
<protein>
    <recommendedName>
        <fullName evidence="3">histone deacetylase</fullName>
        <ecNumber evidence="3">3.5.1.98</ecNumber>
    </recommendedName>
</protein>
<dbReference type="InterPro" id="IPR023696">
    <property type="entry name" value="Ureohydrolase_dom_sf"/>
</dbReference>
<dbReference type="InterPro" id="IPR023801">
    <property type="entry name" value="His_deacetylse_dom"/>
</dbReference>
<dbReference type="EMBL" id="ML996701">
    <property type="protein sequence ID" value="KAF2398164.1"/>
    <property type="molecule type" value="Genomic_DNA"/>
</dbReference>
<dbReference type="FunFam" id="3.40.800.20:FF:000005">
    <property type="entry name" value="histone deacetylase 6"/>
    <property type="match status" value="1"/>
</dbReference>
<keyword evidence="4" id="KW-0678">Repressor</keyword>
<dbReference type="Gene3D" id="3.40.800.20">
    <property type="entry name" value="Histone deacetylase domain"/>
    <property type="match status" value="1"/>
</dbReference>
<dbReference type="GO" id="GO:0040029">
    <property type="term" value="P:epigenetic regulation of gene expression"/>
    <property type="evidence" value="ECO:0007669"/>
    <property type="project" value="TreeGrafter"/>
</dbReference>
<dbReference type="PANTHER" id="PTHR10625:SF5">
    <property type="entry name" value="HISTONE DEACETYLASE"/>
    <property type="match status" value="1"/>
</dbReference>
<dbReference type="Pfam" id="PF09757">
    <property type="entry name" value="Arb2-like"/>
    <property type="match status" value="1"/>
</dbReference>
<evidence type="ECO:0000256" key="8">
    <source>
        <dbReference type="ARBA" id="ARBA00023163"/>
    </source>
</evidence>
<dbReference type="Pfam" id="PF00850">
    <property type="entry name" value="Hist_deacetyl"/>
    <property type="match status" value="1"/>
</dbReference>
<evidence type="ECO:0000259" key="12">
    <source>
        <dbReference type="Pfam" id="PF00850"/>
    </source>
</evidence>
<comment type="subcellular location">
    <subcellularLocation>
        <location evidence="1">Nucleus</location>
    </subcellularLocation>
</comment>
<evidence type="ECO:0000259" key="13">
    <source>
        <dbReference type="Pfam" id="PF09757"/>
    </source>
</evidence>
<proteinExistence type="inferred from homology"/>
<dbReference type="GO" id="GO:0141221">
    <property type="term" value="F:histone deacetylase activity, hydrolytic mechanism"/>
    <property type="evidence" value="ECO:0007669"/>
    <property type="project" value="UniProtKB-EC"/>
</dbReference>
<reference evidence="14" key="1">
    <citation type="journal article" date="2020" name="Stud. Mycol.">
        <title>101 Dothideomycetes genomes: a test case for predicting lifestyles and emergence of pathogens.</title>
        <authorList>
            <person name="Haridas S."/>
            <person name="Albert R."/>
            <person name="Binder M."/>
            <person name="Bloem J."/>
            <person name="Labutti K."/>
            <person name="Salamov A."/>
            <person name="Andreopoulos B."/>
            <person name="Baker S."/>
            <person name="Barry K."/>
            <person name="Bills G."/>
            <person name="Bluhm B."/>
            <person name="Cannon C."/>
            <person name="Castanera R."/>
            <person name="Culley D."/>
            <person name="Daum C."/>
            <person name="Ezra D."/>
            <person name="Gonzalez J."/>
            <person name="Henrissat B."/>
            <person name="Kuo A."/>
            <person name="Liang C."/>
            <person name="Lipzen A."/>
            <person name="Lutzoni F."/>
            <person name="Magnuson J."/>
            <person name="Mondo S."/>
            <person name="Nolan M."/>
            <person name="Ohm R."/>
            <person name="Pangilinan J."/>
            <person name="Park H.-J."/>
            <person name="Ramirez L."/>
            <person name="Alfaro M."/>
            <person name="Sun H."/>
            <person name="Tritt A."/>
            <person name="Yoshinaga Y."/>
            <person name="Zwiers L.-H."/>
            <person name="Turgeon B."/>
            <person name="Goodwin S."/>
            <person name="Spatafora J."/>
            <person name="Crous P."/>
            <person name="Grigoriev I."/>
        </authorList>
    </citation>
    <scope>NUCLEOTIDE SEQUENCE</scope>
    <source>
        <strain evidence="14">CBS 262.69</strain>
    </source>
</reference>
<name>A0A6G1HQG9_9PEZI</name>
<dbReference type="PRINTS" id="PR01270">
    <property type="entry name" value="HDASUPER"/>
</dbReference>
<evidence type="ECO:0000313" key="14">
    <source>
        <dbReference type="EMBL" id="KAF2398164.1"/>
    </source>
</evidence>
<evidence type="ECO:0000313" key="15">
    <source>
        <dbReference type="Proteomes" id="UP000799640"/>
    </source>
</evidence>
<evidence type="ECO:0000256" key="9">
    <source>
        <dbReference type="ARBA" id="ARBA00023242"/>
    </source>
</evidence>
<dbReference type="InterPro" id="IPR037138">
    <property type="entry name" value="His_deacetylse_dom_sf"/>
</dbReference>
<organism evidence="14 15">
    <name type="scientific">Trichodelitschia bisporula</name>
    <dbReference type="NCBI Taxonomy" id="703511"/>
    <lineage>
        <taxon>Eukaryota</taxon>
        <taxon>Fungi</taxon>
        <taxon>Dikarya</taxon>
        <taxon>Ascomycota</taxon>
        <taxon>Pezizomycotina</taxon>
        <taxon>Dothideomycetes</taxon>
        <taxon>Dothideomycetes incertae sedis</taxon>
        <taxon>Phaeotrichales</taxon>
        <taxon>Phaeotrichaceae</taxon>
        <taxon>Trichodelitschia</taxon>
    </lineage>
</organism>
<evidence type="ECO:0000256" key="6">
    <source>
        <dbReference type="ARBA" id="ARBA00022853"/>
    </source>
</evidence>
<evidence type="ECO:0000256" key="1">
    <source>
        <dbReference type="ARBA" id="ARBA00004123"/>
    </source>
</evidence>
<evidence type="ECO:0000256" key="2">
    <source>
        <dbReference type="ARBA" id="ARBA00007738"/>
    </source>
</evidence>
<feature type="domain" description="Histone deacetylase" evidence="12">
    <location>
        <begin position="70"/>
        <end position="379"/>
    </location>
</feature>
<evidence type="ECO:0000256" key="7">
    <source>
        <dbReference type="ARBA" id="ARBA00023015"/>
    </source>
</evidence>
<keyword evidence="7" id="KW-0805">Transcription regulation</keyword>
<keyword evidence="15" id="KW-1185">Reference proteome</keyword>
<evidence type="ECO:0000256" key="10">
    <source>
        <dbReference type="ARBA" id="ARBA00048287"/>
    </source>
</evidence>
<keyword evidence="6" id="KW-0156">Chromatin regulator</keyword>
<dbReference type="EC" id="3.5.1.98" evidence="3"/>
<keyword evidence="9" id="KW-0539">Nucleus</keyword>
<dbReference type="Proteomes" id="UP000799640">
    <property type="component" value="Unassembled WGS sequence"/>
</dbReference>